<proteinExistence type="predicted"/>
<sequence length="124" mass="13499">MLWKAQVIPILRGHGLLAYVINDISSLELTIIGTYGTLQSNPAAATWLRIDQLILGWINSSLQDGPLSQAINTQVIAILRGHGLFAYLTNDISYPELTIIGVDCTLQSNPAAATWLRTDQLILG</sequence>
<organism evidence="1 2">
    <name type="scientific">Populus tomentosa</name>
    <name type="common">Chinese white poplar</name>
    <dbReference type="NCBI Taxonomy" id="118781"/>
    <lineage>
        <taxon>Eukaryota</taxon>
        <taxon>Viridiplantae</taxon>
        <taxon>Streptophyta</taxon>
        <taxon>Embryophyta</taxon>
        <taxon>Tracheophyta</taxon>
        <taxon>Spermatophyta</taxon>
        <taxon>Magnoliopsida</taxon>
        <taxon>eudicotyledons</taxon>
        <taxon>Gunneridae</taxon>
        <taxon>Pentapetalae</taxon>
        <taxon>rosids</taxon>
        <taxon>fabids</taxon>
        <taxon>Malpighiales</taxon>
        <taxon>Salicaceae</taxon>
        <taxon>Saliceae</taxon>
        <taxon>Populus</taxon>
    </lineage>
</organism>
<name>A0A8X8C1J4_POPTO</name>
<gene>
    <name evidence="1" type="ORF">POTOM_051790</name>
</gene>
<dbReference type="AlphaFoldDB" id="A0A8X8C1J4"/>
<accession>A0A8X8C1J4</accession>
<dbReference type="Proteomes" id="UP000886885">
    <property type="component" value="Chromosome 16A"/>
</dbReference>
<dbReference type="EMBL" id="JAAWWB010000031">
    <property type="protein sequence ID" value="KAG6745146.1"/>
    <property type="molecule type" value="Genomic_DNA"/>
</dbReference>
<comment type="caution">
    <text evidence="1">The sequence shown here is derived from an EMBL/GenBank/DDBJ whole genome shotgun (WGS) entry which is preliminary data.</text>
</comment>
<reference evidence="1" key="1">
    <citation type="journal article" date="2020" name="bioRxiv">
        <title>Hybrid origin of Populus tomentosa Carr. identified through genome sequencing and phylogenomic analysis.</title>
        <authorList>
            <person name="An X."/>
            <person name="Gao K."/>
            <person name="Chen Z."/>
            <person name="Li J."/>
            <person name="Yang X."/>
            <person name="Yang X."/>
            <person name="Zhou J."/>
            <person name="Guo T."/>
            <person name="Zhao T."/>
            <person name="Huang S."/>
            <person name="Miao D."/>
            <person name="Khan W.U."/>
            <person name="Rao P."/>
            <person name="Ye M."/>
            <person name="Lei B."/>
            <person name="Liao W."/>
            <person name="Wang J."/>
            <person name="Ji L."/>
            <person name="Li Y."/>
            <person name="Guo B."/>
            <person name="Mustafa N.S."/>
            <person name="Li S."/>
            <person name="Yun Q."/>
            <person name="Keller S.R."/>
            <person name="Mao J."/>
            <person name="Zhang R."/>
            <person name="Strauss S.H."/>
        </authorList>
    </citation>
    <scope>NUCLEOTIDE SEQUENCE</scope>
    <source>
        <strain evidence="1">GM15</strain>
        <tissue evidence="1">Leaf</tissue>
    </source>
</reference>
<protein>
    <submittedName>
        <fullName evidence="1">Uncharacterized protein</fullName>
    </submittedName>
</protein>
<evidence type="ECO:0000313" key="1">
    <source>
        <dbReference type="EMBL" id="KAG6745146.1"/>
    </source>
</evidence>
<dbReference type="OrthoDB" id="1845088at2759"/>
<keyword evidence="2" id="KW-1185">Reference proteome</keyword>
<evidence type="ECO:0000313" key="2">
    <source>
        <dbReference type="Proteomes" id="UP000886885"/>
    </source>
</evidence>